<feature type="transmembrane region" description="Helical" evidence="6">
    <location>
        <begin position="363"/>
        <end position="383"/>
    </location>
</feature>
<dbReference type="RefSeq" id="XP_024727823.1">
    <property type="nucleotide sequence ID" value="XM_024888138.1"/>
</dbReference>
<dbReference type="InterPro" id="IPR011701">
    <property type="entry name" value="MFS"/>
</dbReference>
<feature type="transmembrane region" description="Helical" evidence="6">
    <location>
        <begin position="294"/>
        <end position="314"/>
    </location>
</feature>
<dbReference type="Pfam" id="PF07690">
    <property type="entry name" value="MFS_1"/>
    <property type="match status" value="1"/>
</dbReference>
<sequence length="695" mass="75909">MEDDGSQIPSSRRASRKLQKQKVPYFSQSRNKDLPDTPQPPQYYEKATSSHRRTLSGHSYGSGLRTGLKTVEQRLQSYSKETQSAVEFIPEIKRATIWGAILSLFRKVLSQYGESQVDSVPAEKPDDIIATYPRGMRLFLILMSGALPYVVVVLDDTVVAIIVPRLISDFHKPEDIGWYASAYFLPLTVFMPLYGKCYSLWRVKWLFIFALATIMVGSILSAAAHTTSEFIVGRVIAGAGAAGVITGAMRIIALAAERRYRTFLEAAGAVVMGVCTVSGPILGGAIADTIGWQWSFWINLPIAALSVSIILLFFPKELSASSLLGLPFREKLRRLDLIGASLLISGLVCLSSALQSLSTSTGFSISEATLVILTAILLSAFLLHSSFINSEVSLTPRRILSIRAIWSCCIGLFFLFAGFINFIFFLSIFFQSVQGQSAQESAISLLPYVLSVSVGAVITALGVSKVRYYNPFFVCGGILFATGAGLIHTFDINTSLKTRIAYEAILGLGVGFLMLANVASSQISLEEEYHPIAQGLTFFCSLLGSTISLPVSSTIFNRILRQQVLSLDIPLLLKALVLSDPTKVQSVVPAEYRQIILDVLVYSIRKAFLFGIICSIVCAISFYFVPWAPLPSTPQRQQEGSTNIPDSPPKLPQISFAPEPDIENWRKLLSNSAWVISTPRGGTPVLFSGSSHEGS</sequence>
<dbReference type="InterPro" id="IPR020846">
    <property type="entry name" value="MFS_dom"/>
</dbReference>
<dbReference type="GO" id="GO:0005886">
    <property type="term" value="C:plasma membrane"/>
    <property type="evidence" value="ECO:0007669"/>
    <property type="project" value="TreeGrafter"/>
</dbReference>
<feature type="transmembrane region" description="Helical" evidence="6">
    <location>
        <begin position="335"/>
        <end position="357"/>
    </location>
</feature>
<feature type="transmembrane region" description="Helical" evidence="6">
    <location>
        <begin position="607"/>
        <end position="628"/>
    </location>
</feature>
<feature type="transmembrane region" description="Helical" evidence="6">
    <location>
        <begin position="500"/>
        <end position="520"/>
    </location>
</feature>
<reference evidence="8 9" key="1">
    <citation type="submission" date="2016-04" db="EMBL/GenBank/DDBJ databases">
        <title>A degradative enzymes factory behind the ericoid mycorrhizal symbiosis.</title>
        <authorList>
            <consortium name="DOE Joint Genome Institute"/>
            <person name="Martino E."/>
            <person name="Morin E."/>
            <person name="Grelet G."/>
            <person name="Kuo A."/>
            <person name="Kohler A."/>
            <person name="Daghino S."/>
            <person name="Barry K."/>
            <person name="Choi C."/>
            <person name="Cichocki N."/>
            <person name="Clum A."/>
            <person name="Copeland A."/>
            <person name="Hainaut M."/>
            <person name="Haridas S."/>
            <person name="Labutti K."/>
            <person name="Lindquist E."/>
            <person name="Lipzen A."/>
            <person name="Khouja H.-R."/>
            <person name="Murat C."/>
            <person name="Ohm R."/>
            <person name="Olson A."/>
            <person name="Spatafora J."/>
            <person name="Veneault-Fourrey C."/>
            <person name="Henrissat B."/>
            <person name="Grigoriev I."/>
            <person name="Martin F."/>
            <person name="Perotto S."/>
        </authorList>
    </citation>
    <scope>NUCLEOTIDE SEQUENCE [LARGE SCALE GENOMIC DNA]</scope>
    <source>
        <strain evidence="8 9">E</strain>
    </source>
</reference>
<evidence type="ECO:0000313" key="9">
    <source>
        <dbReference type="Proteomes" id="UP000235371"/>
    </source>
</evidence>
<evidence type="ECO:0000259" key="7">
    <source>
        <dbReference type="PROSITE" id="PS50850"/>
    </source>
</evidence>
<dbReference type="GO" id="GO:0022857">
    <property type="term" value="F:transmembrane transporter activity"/>
    <property type="evidence" value="ECO:0007669"/>
    <property type="project" value="InterPro"/>
</dbReference>
<feature type="transmembrane region" description="Helical" evidence="6">
    <location>
        <begin position="176"/>
        <end position="194"/>
    </location>
</feature>
<feature type="transmembrane region" description="Helical" evidence="6">
    <location>
        <begin position="468"/>
        <end position="488"/>
    </location>
</feature>
<dbReference type="Proteomes" id="UP000235371">
    <property type="component" value="Unassembled WGS sequence"/>
</dbReference>
<feature type="transmembrane region" description="Helical" evidence="6">
    <location>
        <begin position="206"/>
        <end position="225"/>
    </location>
</feature>
<keyword evidence="4 6" id="KW-0472">Membrane</keyword>
<organism evidence="8 9">
    <name type="scientific">Hyaloscypha bicolor E</name>
    <dbReference type="NCBI Taxonomy" id="1095630"/>
    <lineage>
        <taxon>Eukaryota</taxon>
        <taxon>Fungi</taxon>
        <taxon>Dikarya</taxon>
        <taxon>Ascomycota</taxon>
        <taxon>Pezizomycotina</taxon>
        <taxon>Leotiomycetes</taxon>
        <taxon>Helotiales</taxon>
        <taxon>Hyaloscyphaceae</taxon>
        <taxon>Hyaloscypha</taxon>
        <taxon>Hyaloscypha bicolor</taxon>
    </lineage>
</organism>
<dbReference type="PANTHER" id="PTHR23501:SF198">
    <property type="entry name" value="AZOLE RESISTANCE PROTEIN 1-RELATED"/>
    <property type="match status" value="1"/>
</dbReference>
<feature type="domain" description="Major facilitator superfamily (MFS) profile" evidence="7">
    <location>
        <begin position="141"/>
        <end position="629"/>
    </location>
</feature>
<feature type="transmembrane region" description="Helical" evidence="6">
    <location>
        <begin position="442"/>
        <end position="461"/>
    </location>
</feature>
<proteinExistence type="predicted"/>
<keyword evidence="3 6" id="KW-1133">Transmembrane helix</keyword>
<dbReference type="InterPro" id="IPR036259">
    <property type="entry name" value="MFS_trans_sf"/>
</dbReference>
<evidence type="ECO:0000256" key="1">
    <source>
        <dbReference type="ARBA" id="ARBA00004141"/>
    </source>
</evidence>
<feature type="transmembrane region" description="Helical" evidence="6">
    <location>
        <begin position="263"/>
        <end position="282"/>
    </location>
</feature>
<evidence type="ECO:0000256" key="2">
    <source>
        <dbReference type="ARBA" id="ARBA00022692"/>
    </source>
</evidence>
<dbReference type="Gene3D" id="1.20.1250.20">
    <property type="entry name" value="MFS general substrate transporter like domains"/>
    <property type="match status" value="2"/>
</dbReference>
<comment type="subcellular location">
    <subcellularLocation>
        <location evidence="1">Membrane</location>
        <topology evidence="1">Multi-pass membrane protein</topology>
    </subcellularLocation>
</comment>
<dbReference type="PROSITE" id="PS50850">
    <property type="entry name" value="MFS"/>
    <property type="match status" value="1"/>
</dbReference>
<dbReference type="OrthoDB" id="3546897at2759"/>
<dbReference type="PANTHER" id="PTHR23501">
    <property type="entry name" value="MAJOR FACILITATOR SUPERFAMILY"/>
    <property type="match status" value="1"/>
</dbReference>
<dbReference type="GeneID" id="36596214"/>
<protein>
    <submittedName>
        <fullName evidence="8">MFS general substrate transporter</fullName>
    </submittedName>
</protein>
<evidence type="ECO:0000256" key="5">
    <source>
        <dbReference type="SAM" id="MobiDB-lite"/>
    </source>
</evidence>
<dbReference type="SUPFAM" id="SSF103473">
    <property type="entry name" value="MFS general substrate transporter"/>
    <property type="match status" value="1"/>
</dbReference>
<evidence type="ECO:0000313" key="8">
    <source>
        <dbReference type="EMBL" id="PMD50919.1"/>
    </source>
</evidence>
<accession>A0A2J6SJG6</accession>
<keyword evidence="2 6" id="KW-0812">Transmembrane</keyword>
<dbReference type="EMBL" id="KZ613912">
    <property type="protein sequence ID" value="PMD50919.1"/>
    <property type="molecule type" value="Genomic_DNA"/>
</dbReference>
<dbReference type="InParanoid" id="A0A2J6SJG6"/>
<feature type="region of interest" description="Disordered" evidence="5">
    <location>
        <begin position="1"/>
        <end position="62"/>
    </location>
</feature>
<name>A0A2J6SJG6_9HELO</name>
<evidence type="ECO:0000256" key="6">
    <source>
        <dbReference type="SAM" id="Phobius"/>
    </source>
</evidence>
<feature type="transmembrane region" description="Helical" evidence="6">
    <location>
        <begin position="138"/>
        <end position="164"/>
    </location>
</feature>
<keyword evidence="9" id="KW-1185">Reference proteome</keyword>
<gene>
    <name evidence="8" type="ORF">K444DRAFT_706598</name>
</gene>
<feature type="transmembrane region" description="Helical" evidence="6">
    <location>
        <begin position="404"/>
        <end position="430"/>
    </location>
</feature>
<feature type="transmembrane region" description="Helical" evidence="6">
    <location>
        <begin position="231"/>
        <end position="256"/>
    </location>
</feature>
<evidence type="ECO:0000256" key="4">
    <source>
        <dbReference type="ARBA" id="ARBA00023136"/>
    </source>
</evidence>
<dbReference type="AlphaFoldDB" id="A0A2J6SJG6"/>
<evidence type="ECO:0000256" key="3">
    <source>
        <dbReference type="ARBA" id="ARBA00022989"/>
    </source>
</evidence>